<dbReference type="GO" id="GO:0009986">
    <property type="term" value="C:cell surface"/>
    <property type="evidence" value="ECO:0007669"/>
    <property type="project" value="UniProtKB-SubCell"/>
</dbReference>
<dbReference type="InterPro" id="IPR016940">
    <property type="entry name" value="ComGC"/>
</dbReference>
<name>A0A0C2RW55_9BACL</name>
<keyword evidence="6 10" id="KW-1133">Transmembrane helix</keyword>
<dbReference type="OrthoDB" id="1798043at2"/>
<dbReference type="NCBIfam" id="NF040999">
    <property type="entry name" value="pilin_ComGC"/>
    <property type="match status" value="1"/>
</dbReference>
<keyword evidence="5 10" id="KW-0812">Transmembrane</keyword>
<keyword evidence="7 10" id="KW-0472">Membrane</keyword>
<dbReference type="NCBIfam" id="TIGR02532">
    <property type="entry name" value="IV_pilin_GFxxxE"/>
    <property type="match status" value="1"/>
</dbReference>
<organism evidence="12 13">
    <name type="scientific">Jeotgalibacillus campisalis</name>
    <dbReference type="NCBI Taxonomy" id="220754"/>
    <lineage>
        <taxon>Bacteria</taxon>
        <taxon>Bacillati</taxon>
        <taxon>Bacillota</taxon>
        <taxon>Bacilli</taxon>
        <taxon>Bacillales</taxon>
        <taxon>Caryophanaceae</taxon>
        <taxon>Jeotgalibacillus</taxon>
    </lineage>
</organism>
<keyword evidence="10" id="KW-0813">Transport</keyword>
<dbReference type="InterPro" id="IPR045584">
    <property type="entry name" value="Pilin-like"/>
</dbReference>
<evidence type="ECO:0000256" key="10">
    <source>
        <dbReference type="PIRNR" id="PIRNR029928"/>
    </source>
</evidence>
<dbReference type="PRINTS" id="PR00813">
    <property type="entry name" value="BCTERIALGSPG"/>
</dbReference>
<comment type="function">
    <text evidence="10">Required for transformation and DNA binding.</text>
</comment>
<dbReference type="Pfam" id="PF07963">
    <property type="entry name" value="N_methyl"/>
    <property type="match status" value="1"/>
</dbReference>
<feature type="propeptide" id="PRO_5035502744" evidence="11">
    <location>
        <begin position="1"/>
        <end position="14"/>
    </location>
</feature>
<feature type="transmembrane region" description="Helical" evidence="10">
    <location>
        <begin position="12"/>
        <end position="35"/>
    </location>
</feature>
<keyword evidence="4 11" id="KW-0488">Methylation</keyword>
<evidence type="ECO:0000313" key="13">
    <source>
        <dbReference type="Proteomes" id="UP000031972"/>
    </source>
</evidence>
<evidence type="ECO:0000256" key="9">
    <source>
        <dbReference type="ARBA" id="ARBA00043982"/>
    </source>
</evidence>
<sequence length="112" mass="12113">MKKILIKSLQNNRGFTLIEMVIVLLVISILLVVSLPNISSQSSSINGKGCQAFQQMVQAQVESYRLTNNSLPASIAALQADGYLREDETACPDGRTLSIESDGEVTIVEASQ</sequence>
<dbReference type="PIRSF" id="PIRSF029928">
    <property type="entry name" value="Late_competence_ComGC"/>
    <property type="match status" value="1"/>
</dbReference>
<comment type="similarity">
    <text evidence="9 10">Belongs to the ComGC family.</text>
</comment>
<evidence type="ECO:0000313" key="12">
    <source>
        <dbReference type="EMBL" id="KIL45979.1"/>
    </source>
</evidence>
<feature type="modified residue" description="N-methylphenylalanine" evidence="11">
    <location>
        <position position="15"/>
    </location>
</feature>
<evidence type="ECO:0000256" key="8">
    <source>
        <dbReference type="ARBA" id="ARBA00023287"/>
    </source>
</evidence>
<evidence type="ECO:0000256" key="11">
    <source>
        <dbReference type="PIRSR" id="PIRSR029928-50"/>
    </source>
</evidence>
<dbReference type="GO" id="GO:0005886">
    <property type="term" value="C:plasma membrane"/>
    <property type="evidence" value="ECO:0007669"/>
    <property type="project" value="UniProtKB-SubCell"/>
</dbReference>
<evidence type="ECO:0000256" key="3">
    <source>
        <dbReference type="ARBA" id="ARBA00022475"/>
    </source>
</evidence>
<evidence type="ECO:0000256" key="1">
    <source>
        <dbReference type="ARBA" id="ARBA00004162"/>
    </source>
</evidence>
<evidence type="ECO:0000256" key="5">
    <source>
        <dbReference type="ARBA" id="ARBA00022692"/>
    </source>
</evidence>
<dbReference type="PATRIC" id="fig|220754.4.peg.2670"/>
<evidence type="ECO:0000256" key="2">
    <source>
        <dbReference type="ARBA" id="ARBA00004241"/>
    </source>
</evidence>
<evidence type="ECO:0000256" key="7">
    <source>
        <dbReference type="ARBA" id="ARBA00023136"/>
    </source>
</evidence>
<dbReference type="InterPro" id="IPR012902">
    <property type="entry name" value="N_methyl_site"/>
</dbReference>
<dbReference type="EMBL" id="JXRR01000017">
    <property type="protein sequence ID" value="KIL45979.1"/>
    <property type="molecule type" value="Genomic_DNA"/>
</dbReference>
<dbReference type="PROSITE" id="PS00409">
    <property type="entry name" value="PROKAR_NTER_METHYL"/>
    <property type="match status" value="1"/>
</dbReference>
<dbReference type="SUPFAM" id="SSF54523">
    <property type="entry name" value="Pili subunits"/>
    <property type="match status" value="1"/>
</dbReference>
<dbReference type="GO" id="GO:0015627">
    <property type="term" value="C:type II protein secretion system complex"/>
    <property type="evidence" value="ECO:0007669"/>
    <property type="project" value="InterPro"/>
</dbReference>
<reference evidence="12 13" key="1">
    <citation type="submission" date="2015-01" db="EMBL/GenBank/DDBJ databases">
        <title>Jeotgalibacillus campisalis genome sequencing.</title>
        <authorList>
            <person name="Goh K.M."/>
            <person name="Chan K.-G."/>
            <person name="Yaakop A.S."/>
            <person name="Ee R."/>
            <person name="Gan H.M."/>
            <person name="Chan C.S."/>
        </authorList>
    </citation>
    <scope>NUCLEOTIDE SEQUENCE [LARGE SCALE GENOMIC DNA]</scope>
    <source>
        <strain evidence="12 13">SF-57</strain>
    </source>
</reference>
<dbReference type="GO" id="GO:0015628">
    <property type="term" value="P:protein secretion by the type II secretion system"/>
    <property type="evidence" value="ECO:0007669"/>
    <property type="project" value="InterPro"/>
</dbReference>
<evidence type="ECO:0000256" key="6">
    <source>
        <dbReference type="ARBA" id="ARBA00022989"/>
    </source>
</evidence>
<dbReference type="GO" id="GO:0030420">
    <property type="term" value="P:establishment of competence for transformation"/>
    <property type="evidence" value="ECO:0007669"/>
    <property type="project" value="UniProtKB-UniRule"/>
</dbReference>
<gene>
    <name evidence="12" type="ORF">KR50_26540</name>
</gene>
<keyword evidence="8 10" id="KW-0178">Competence</keyword>
<comment type="subunit">
    <text evidence="10">Homodimer.</text>
</comment>
<dbReference type="Gene3D" id="3.30.700.10">
    <property type="entry name" value="Glycoprotein, Type 4 Pilin"/>
    <property type="match status" value="1"/>
</dbReference>
<proteinExistence type="inferred from homology"/>
<dbReference type="AlphaFoldDB" id="A0A0C2RW55"/>
<dbReference type="RefSeq" id="WP_041059276.1">
    <property type="nucleotide sequence ID" value="NZ_JXRR01000017.1"/>
</dbReference>
<evidence type="ECO:0000256" key="4">
    <source>
        <dbReference type="ARBA" id="ARBA00022481"/>
    </source>
</evidence>
<comment type="caution">
    <text evidence="12">The sequence shown here is derived from an EMBL/GenBank/DDBJ whole genome shotgun (WGS) entry which is preliminary data.</text>
</comment>
<protein>
    <recommendedName>
        <fullName evidence="10">ComG operon protein 3</fullName>
    </recommendedName>
</protein>
<accession>A0A0C2RW55</accession>
<keyword evidence="3 10" id="KW-1003">Cell membrane</keyword>
<dbReference type="InterPro" id="IPR000983">
    <property type="entry name" value="Bac_GSPG_pilin"/>
</dbReference>
<keyword evidence="13" id="KW-1185">Reference proteome</keyword>
<comment type="subcellular location">
    <subcellularLocation>
        <location evidence="1">Cell membrane</location>
        <topology evidence="1">Single-pass membrane protein</topology>
    </subcellularLocation>
    <subcellularLocation>
        <location evidence="2">Cell surface</location>
    </subcellularLocation>
</comment>
<dbReference type="Proteomes" id="UP000031972">
    <property type="component" value="Unassembled WGS sequence"/>
</dbReference>
<feature type="chain" id="PRO_5035502743" description="ComG operon protein 3" evidence="11">
    <location>
        <begin position="15"/>
        <end position="112"/>
    </location>
</feature>